<sequence length="94" mass="10724">MWRHTPFGSRYVTIIVDLTPRKKGGTARLLDMVEGRSEKAFATWLQERGQAFRERVRVVAMVSARRRLISGILGSGLLLTAPPPTHRPVWRPCR</sequence>
<feature type="domain" description="Transposase IS204/IS1001/IS1096/IS1165 DDE" evidence="1">
    <location>
        <begin position="8"/>
        <end position="61"/>
    </location>
</feature>
<organism evidence="2 3">
    <name type="scientific">Bifidobacterium longum subsp. infantis</name>
    <dbReference type="NCBI Taxonomy" id="1682"/>
    <lineage>
        <taxon>Bacteria</taxon>
        <taxon>Bacillati</taxon>
        <taxon>Actinomycetota</taxon>
        <taxon>Actinomycetes</taxon>
        <taxon>Bifidobacteriales</taxon>
        <taxon>Bifidobacteriaceae</taxon>
        <taxon>Bifidobacterium</taxon>
    </lineage>
</organism>
<evidence type="ECO:0000313" key="3">
    <source>
        <dbReference type="Proteomes" id="UP000663618"/>
    </source>
</evidence>
<protein>
    <submittedName>
        <fullName evidence="2">Transposase</fullName>
    </submittedName>
</protein>
<evidence type="ECO:0000313" key="2">
    <source>
        <dbReference type="EMBL" id="QSP98033.1"/>
    </source>
</evidence>
<proteinExistence type="predicted"/>
<dbReference type="InterPro" id="IPR002560">
    <property type="entry name" value="Transposase_DDE"/>
</dbReference>
<reference evidence="2" key="1">
    <citation type="submission" date="2021-03" db="EMBL/GenBank/DDBJ databases">
        <title>Genome sequencing of Bifidobacterium longum subsp. infantis JCM 7009.</title>
        <authorList>
            <person name="Kim J."/>
        </authorList>
    </citation>
    <scope>NUCLEOTIDE SEQUENCE</scope>
    <source>
        <strain evidence="2">JCM 7009</strain>
    </source>
</reference>
<name>A0AAX1LLB5_BIFLI</name>
<dbReference type="Pfam" id="PF01610">
    <property type="entry name" value="DDE_Tnp_ISL3"/>
    <property type="match status" value="1"/>
</dbReference>
<dbReference type="AlphaFoldDB" id="A0AAX1LLB5"/>
<gene>
    <name evidence="2" type="ORF">BLI009_02450</name>
</gene>
<evidence type="ECO:0000259" key="1">
    <source>
        <dbReference type="Pfam" id="PF01610"/>
    </source>
</evidence>
<accession>A0AAX1LLB5</accession>
<dbReference type="EMBL" id="CP071248">
    <property type="protein sequence ID" value="QSP98033.1"/>
    <property type="molecule type" value="Genomic_DNA"/>
</dbReference>
<dbReference type="Proteomes" id="UP000663618">
    <property type="component" value="Chromosome"/>
</dbReference>